<evidence type="ECO:0008006" key="5">
    <source>
        <dbReference type="Google" id="ProtNLM"/>
    </source>
</evidence>
<dbReference type="STRING" id="571298.SAMN04488026_104424"/>
<sequence>MSDDSQEPVEAPQEIDPVAAAEAEAERRKALPPAALRALEEAEERRAKAEAEAAEMPTELGGRIKGLEPVRYGDWEKKGLAIDF</sequence>
<reference evidence="3 4" key="1">
    <citation type="submission" date="2016-10" db="EMBL/GenBank/DDBJ databases">
        <authorList>
            <person name="de Groot N.N."/>
        </authorList>
    </citation>
    <scope>NUCLEOTIDE SEQUENCE [LARGE SCALE GENOMIC DNA]</scope>
    <source>
        <strain evidence="3 4">DSM 25294</strain>
    </source>
</reference>
<protein>
    <recommendedName>
        <fullName evidence="5">DUF1674 domain-containing protein</fullName>
    </recommendedName>
</protein>
<gene>
    <name evidence="3" type="ORF">SAMN04488026_104424</name>
</gene>
<organism evidence="3 4">
    <name type="scientific">Aliiruegeria lutimaris</name>
    <dbReference type="NCBI Taxonomy" id="571298"/>
    <lineage>
        <taxon>Bacteria</taxon>
        <taxon>Pseudomonadati</taxon>
        <taxon>Pseudomonadota</taxon>
        <taxon>Alphaproteobacteria</taxon>
        <taxon>Rhodobacterales</taxon>
        <taxon>Roseobacteraceae</taxon>
        <taxon>Aliiruegeria</taxon>
    </lineage>
</organism>
<keyword evidence="4" id="KW-1185">Reference proteome</keyword>
<evidence type="ECO:0000256" key="1">
    <source>
        <dbReference type="ARBA" id="ARBA00005701"/>
    </source>
</evidence>
<evidence type="ECO:0000313" key="3">
    <source>
        <dbReference type="EMBL" id="SDK54203.1"/>
    </source>
</evidence>
<name>A0A1G9CR70_9RHOB</name>
<dbReference type="EMBL" id="FNEK01000044">
    <property type="protein sequence ID" value="SDK54203.1"/>
    <property type="molecule type" value="Genomic_DNA"/>
</dbReference>
<comment type="similarity">
    <text evidence="1">Belongs to the SDHAF4 family.</text>
</comment>
<dbReference type="Proteomes" id="UP000199382">
    <property type="component" value="Unassembled WGS sequence"/>
</dbReference>
<proteinExistence type="inferred from homology"/>
<dbReference type="AlphaFoldDB" id="A0A1G9CR70"/>
<evidence type="ECO:0000313" key="4">
    <source>
        <dbReference type="Proteomes" id="UP000199382"/>
    </source>
</evidence>
<dbReference type="InterPro" id="IPR012875">
    <property type="entry name" value="SDHF4"/>
</dbReference>
<accession>A0A1G9CR70</accession>
<dbReference type="Pfam" id="PF07896">
    <property type="entry name" value="DUF1674"/>
    <property type="match status" value="1"/>
</dbReference>
<feature type="region of interest" description="Disordered" evidence="2">
    <location>
        <begin position="1"/>
        <end position="33"/>
    </location>
</feature>
<evidence type="ECO:0000256" key="2">
    <source>
        <dbReference type="SAM" id="MobiDB-lite"/>
    </source>
</evidence>